<gene>
    <name evidence="2" type="ORF">FHU36_004148</name>
</gene>
<proteinExistence type="predicted"/>
<accession>A0A7X0C3N8</accession>
<dbReference type="RefSeq" id="WP_246502513.1">
    <property type="nucleotide sequence ID" value="NZ_JACHJB010000002.1"/>
</dbReference>
<evidence type="ECO:0000313" key="2">
    <source>
        <dbReference type="EMBL" id="MBB6347603.1"/>
    </source>
</evidence>
<keyword evidence="2" id="KW-0238">DNA-binding</keyword>
<evidence type="ECO:0000259" key="1">
    <source>
        <dbReference type="PROSITE" id="PS50937"/>
    </source>
</evidence>
<dbReference type="GO" id="GO:0006355">
    <property type="term" value="P:regulation of DNA-templated transcription"/>
    <property type="evidence" value="ECO:0007669"/>
    <property type="project" value="InterPro"/>
</dbReference>
<dbReference type="PROSITE" id="PS50937">
    <property type="entry name" value="HTH_MERR_2"/>
    <property type="match status" value="1"/>
</dbReference>
<feature type="domain" description="HTH merR-type" evidence="1">
    <location>
        <begin position="1"/>
        <end position="42"/>
    </location>
</feature>
<dbReference type="InterPro" id="IPR009061">
    <property type="entry name" value="DNA-bd_dom_put_sf"/>
</dbReference>
<comment type="caution">
    <text evidence="2">The sequence shown here is derived from an EMBL/GenBank/DDBJ whole genome shotgun (WGS) entry which is preliminary data.</text>
</comment>
<name>A0A7X0C3N8_9ACTN</name>
<dbReference type="SUPFAM" id="SSF46955">
    <property type="entry name" value="Putative DNA-binding domain"/>
    <property type="match status" value="1"/>
</dbReference>
<keyword evidence="3" id="KW-1185">Reference proteome</keyword>
<dbReference type="AlphaFoldDB" id="A0A7X0C3N8"/>
<dbReference type="InterPro" id="IPR000551">
    <property type="entry name" value="MerR-type_HTH_dom"/>
</dbReference>
<protein>
    <submittedName>
        <fullName evidence="2">DNA-binding transcriptional MerR regulator</fullName>
    </submittedName>
</protein>
<reference evidence="2 3" key="1">
    <citation type="submission" date="2020-08" db="EMBL/GenBank/DDBJ databases">
        <title>Sequencing the genomes of 1000 actinobacteria strains.</title>
        <authorList>
            <person name="Klenk H.-P."/>
        </authorList>
    </citation>
    <scope>NUCLEOTIDE SEQUENCE [LARGE SCALE GENOMIC DNA]</scope>
    <source>
        <strain evidence="2 3">DSM 45913</strain>
    </source>
</reference>
<dbReference type="Proteomes" id="UP000583800">
    <property type="component" value="Unassembled WGS sequence"/>
</dbReference>
<dbReference type="Gene3D" id="1.10.1660.10">
    <property type="match status" value="1"/>
</dbReference>
<sequence length="117" mass="13085">MERDPGSGHRRYDGQGVDRPEALACLRSAGMRIEDMRRYLELLGRGREGAAEQRDLFRRHAERLSGEIERSNERARTVLGRRPRPAAETVVATAESLIARGLVAWSRSARTPGEADS</sequence>
<evidence type="ECO:0000313" key="3">
    <source>
        <dbReference type="Proteomes" id="UP000583800"/>
    </source>
</evidence>
<organism evidence="2 3">
    <name type="scientific">Nonomuraea muscovyensis</name>
    <dbReference type="NCBI Taxonomy" id="1124761"/>
    <lineage>
        <taxon>Bacteria</taxon>
        <taxon>Bacillati</taxon>
        <taxon>Actinomycetota</taxon>
        <taxon>Actinomycetes</taxon>
        <taxon>Streptosporangiales</taxon>
        <taxon>Streptosporangiaceae</taxon>
        <taxon>Nonomuraea</taxon>
    </lineage>
</organism>
<dbReference type="EMBL" id="JACHJB010000002">
    <property type="protein sequence ID" value="MBB6347603.1"/>
    <property type="molecule type" value="Genomic_DNA"/>
</dbReference>
<dbReference type="GO" id="GO:0003677">
    <property type="term" value="F:DNA binding"/>
    <property type="evidence" value="ECO:0007669"/>
    <property type="project" value="UniProtKB-KW"/>
</dbReference>